<feature type="transmembrane region" description="Helical" evidence="2">
    <location>
        <begin position="73"/>
        <end position="94"/>
    </location>
</feature>
<name>A0ABR2WLH6_9FUNG</name>
<dbReference type="EMBL" id="JASJQH010000996">
    <property type="protein sequence ID" value="KAK9762340.1"/>
    <property type="molecule type" value="Genomic_DNA"/>
</dbReference>
<evidence type="ECO:0000256" key="2">
    <source>
        <dbReference type="SAM" id="Phobius"/>
    </source>
</evidence>
<keyword evidence="4" id="KW-1185">Reference proteome</keyword>
<evidence type="ECO:0000313" key="3">
    <source>
        <dbReference type="EMBL" id="KAK9762340.1"/>
    </source>
</evidence>
<proteinExistence type="predicted"/>
<comment type="caution">
    <text evidence="3">The sequence shown here is derived from an EMBL/GenBank/DDBJ whole genome shotgun (WGS) entry which is preliminary data.</text>
</comment>
<accession>A0ABR2WLH6</accession>
<evidence type="ECO:0000313" key="4">
    <source>
        <dbReference type="Proteomes" id="UP001479436"/>
    </source>
</evidence>
<dbReference type="Proteomes" id="UP001479436">
    <property type="component" value="Unassembled WGS sequence"/>
</dbReference>
<feature type="region of interest" description="Disordered" evidence="1">
    <location>
        <begin position="51"/>
        <end position="70"/>
    </location>
</feature>
<reference evidence="3 4" key="1">
    <citation type="submission" date="2023-04" db="EMBL/GenBank/DDBJ databases">
        <title>Genome of Basidiobolus ranarum AG-B5.</title>
        <authorList>
            <person name="Stajich J.E."/>
            <person name="Carter-House D."/>
            <person name="Gryganskyi A."/>
        </authorList>
    </citation>
    <scope>NUCLEOTIDE SEQUENCE [LARGE SCALE GENOMIC DNA]</scope>
    <source>
        <strain evidence="3 4">AG-B5</strain>
    </source>
</reference>
<keyword evidence="2" id="KW-0472">Membrane</keyword>
<evidence type="ECO:0000256" key="1">
    <source>
        <dbReference type="SAM" id="MobiDB-lite"/>
    </source>
</evidence>
<organism evidence="3 4">
    <name type="scientific">Basidiobolus ranarum</name>
    <dbReference type="NCBI Taxonomy" id="34480"/>
    <lineage>
        <taxon>Eukaryota</taxon>
        <taxon>Fungi</taxon>
        <taxon>Fungi incertae sedis</taxon>
        <taxon>Zoopagomycota</taxon>
        <taxon>Entomophthoromycotina</taxon>
        <taxon>Basidiobolomycetes</taxon>
        <taxon>Basidiobolales</taxon>
        <taxon>Basidiobolaceae</taxon>
        <taxon>Basidiobolus</taxon>
    </lineage>
</organism>
<protein>
    <submittedName>
        <fullName evidence="3">Uncharacterized protein</fullName>
    </submittedName>
</protein>
<gene>
    <name evidence="3" type="ORF">K7432_012016</name>
</gene>
<sequence length="99" mass="10742">MTSWLIHNILTSTPVIPKRINIAENGGYIMEHTKSLHFPLADVGHAKEISVATRPSRHRRGTSRSKSNKDSNAGLAIAMCGSGFTSGAAGYFIFDRAEN</sequence>
<keyword evidence="2" id="KW-1133">Transmembrane helix</keyword>
<keyword evidence="2" id="KW-0812">Transmembrane</keyword>